<dbReference type="SUPFAM" id="SSF82171">
    <property type="entry name" value="DPP6 N-terminal domain-like"/>
    <property type="match status" value="1"/>
</dbReference>
<feature type="domain" description="Peptidase S9 prolyl oligopeptidase catalytic" evidence="2">
    <location>
        <begin position="542"/>
        <end position="738"/>
    </location>
</feature>
<accession>A0ABW3H8J8</accession>
<dbReference type="InterPro" id="IPR001375">
    <property type="entry name" value="Peptidase_S9_cat"/>
</dbReference>
<dbReference type="EMBL" id="JBHTJG010000009">
    <property type="protein sequence ID" value="MFD0947833.1"/>
    <property type="molecule type" value="Genomic_DNA"/>
</dbReference>
<dbReference type="Gene3D" id="3.40.50.1820">
    <property type="entry name" value="alpha/beta hydrolase"/>
    <property type="match status" value="1"/>
</dbReference>
<sequence>MRAWLMGLVLFASGAPAMAADPGPQPPQLTLERVFASPDLAGAQPRAMKLSPDGKWLTVLRNREEERDRFDLWAMDTASGEWRMLVDSRKIGSGAELSEAEKMQRERARIGGIRGIVSYDWSPDARSILVPLDGELYLADLEGNVRKLPGNSRDALNPEVGPGGRYASFVRGQNLVLVDLAGGGERVLTQDGGGTVHWGEAEFVAQEEMDRFDGYWWAPGDTRIAVQRFDEAPVGIVSRAAIGAEGTRVYDQRYPKAGTPNVRNELWIMRPDGSGKVKADLGTETDIYLARVQWAWGGKALLVQRQSRDQKTLDLLSIDPDSGRSTLLFTEKSGERSWVNLSNALTPTRDGGLIWWSERDGHGHLYRWKAGKWTQLTKGDWEVFQLVRLDEDKGRLYFAGNRDGVLERHLYLLDLAHGNRITRLTDAGWWNMATMDTRATRAIVTRSNPGQPPQTYLADADGKRVAWINQNAVADPAHPYHPYLAAHRERSFGTIKAADGTELQWEMITPPLEPGKRYPVFFQHYGGPHAQQVSRQWGGALQQYLVARGYIWFQLDNRGSANRGKAFEDHIYRAMGGVEVADQLAGAAYLKSLDFVDPDRVATYGWSYGGYMTLKMLEAAPGTFAAGVAGAPVSKWELYDTHYTERYMGDPREVPEAYAKADTVGDALKIADPLLIIHGMADDNVVLEHSTVMLAKLQQGAVPFETMLYPGQTHRVGGPGVSVHLWKTILGFLDRSLEK</sequence>
<gene>
    <name evidence="4" type="ORF">ACFQ1E_15935</name>
</gene>
<evidence type="ECO:0000259" key="2">
    <source>
        <dbReference type="Pfam" id="PF00326"/>
    </source>
</evidence>
<feature type="signal peptide" evidence="1">
    <location>
        <begin position="1"/>
        <end position="19"/>
    </location>
</feature>
<dbReference type="InterPro" id="IPR029058">
    <property type="entry name" value="AB_hydrolase_fold"/>
</dbReference>
<dbReference type="PANTHER" id="PTHR11731:SF193">
    <property type="entry name" value="DIPEPTIDYL PEPTIDASE 9"/>
    <property type="match status" value="1"/>
</dbReference>
<dbReference type="PANTHER" id="PTHR11731">
    <property type="entry name" value="PROTEASE FAMILY S9B,C DIPEPTIDYL-PEPTIDASE IV-RELATED"/>
    <property type="match status" value="1"/>
</dbReference>
<dbReference type="SUPFAM" id="SSF53474">
    <property type="entry name" value="alpha/beta-Hydrolases"/>
    <property type="match status" value="1"/>
</dbReference>
<protein>
    <submittedName>
        <fullName evidence="4">S9 family peptidase</fullName>
    </submittedName>
</protein>
<name>A0ABW3H8J8_9SPHN</name>
<evidence type="ECO:0000259" key="3">
    <source>
        <dbReference type="Pfam" id="PF00930"/>
    </source>
</evidence>
<comment type="caution">
    <text evidence="4">The sequence shown here is derived from an EMBL/GenBank/DDBJ whole genome shotgun (WGS) entry which is preliminary data.</text>
</comment>
<feature type="domain" description="Dipeptidylpeptidase IV N-terminal" evidence="3">
    <location>
        <begin position="130"/>
        <end position="453"/>
    </location>
</feature>
<dbReference type="InterPro" id="IPR002469">
    <property type="entry name" value="Peptidase_S9B_N"/>
</dbReference>
<dbReference type="Gene3D" id="2.140.10.30">
    <property type="entry name" value="Dipeptidylpeptidase IV, N-terminal domain"/>
    <property type="match status" value="1"/>
</dbReference>
<proteinExistence type="predicted"/>
<keyword evidence="5" id="KW-1185">Reference proteome</keyword>
<dbReference type="Pfam" id="PF00326">
    <property type="entry name" value="Peptidase_S9"/>
    <property type="match status" value="1"/>
</dbReference>
<feature type="chain" id="PRO_5045143150" evidence="1">
    <location>
        <begin position="20"/>
        <end position="739"/>
    </location>
</feature>
<organism evidence="4 5">
    <name type="scientific">Sphingomonas canadensis</name>
    <dbReference type="NCBI Taxonomy" id="1219257"/>
    <lineage>
        <taxon>Bacteria</taxon>
        <taxon>Pseudomonadati</taxon>
        <taxon>Pseudomonadota</taxon>
        <taxon>Alphaproteobacteria</taxon>
        <taxon>Sphingomonadales</taxon>
        <taxon>Sphingomonadaceae</taxon>
        <taxon>Sphingomonas</taxon>
    </lineage>
</organism>
<dbReference type="Proteomes" id="UP001596977">
    <property type="component" value="Unassembled WGS sequence"/>
</dbReference>
<keyword evidence="1" id="KW-0732">Signal</keyword>
<reference evidence="5" key="1">
    <citation type="journal article" date="2019" name="Int. J. Syst. Evol. Microbiol.">
        <title>The Global Catalogue of Microorganisms (GCM) 10K type strain sequencing project: providing services to taxonomists for standard genome sequencing and annotation.</title>
        <authorList>
            <consortium name="The Broad Institute Genomics Platform"/>
            <consortium name="The Broad Institute Genome Sequencing Center for Infectious Disease"/>
            <person name="Wu L."/>
            <person name="Ma J."/>
        </authorList>
    </citation>
    <scope>NUCLEOTIDE SEQUENCE [LARGE SCALE GENOMIC DNA]</scope>
    <source>
        <strain evidence="5">CCUG 62982</strain>
    </source>
</reference>
<dbReference type="RefSeq" id="WP_264945581.1">
    <property type="nucleotide sequence ID" value="NZ_JAPDRA010000009.1"/>
</dbReference>
<evidence type="ECO:0000256" key="1">
    <source>
        <dbReference type="SAM" id="SignalP"/>
    </source>
</evidence>
<dbReference type="InterPro" id="IPR050278">
    <property type="entry name" value="Serine_Prot_S9B/DPPIV"/>
</dbReference>
<evidence type="ECO:0000313" key="4">
    <source>
        <dbReference type="EMBL" id="MFD0947833.1"/>
    </source>
</evidence>
<evidence type="ECO:0000313" key="5">
    <source>
        <dbReference type="Proteomes" id="UP001596977"/>
    </source>
</evidence>
<dbReference type="Pfam" id="PF00930">
    <property type="entry name" value="DPPIV_N"/>
    <property type="match status" value="1"/>
</dbReference>